<keyword evidence="5" id="KW-1185">Reference proteome</keyword>
<name>A0A2P5SX25_9GAMM</name>
<reference evidence="4 5" key="1">
    <citation type="journal article" date="2018" name="Genome Biol. Evol.">
        <title>Cladogenesis and Genomic Streamlining in Extracellular Endosymbionts of Tropical Stink Bugs.</title>
        <authorList>
            <person name="Otero-Bravo A."/>
            <person name="Goffredi S."/>
            <person name="Sabree Z.L."/>
        </authorList>
    </citation>
    <scope>NUCLEOTIDE SEQUENCE [LARGE SCALE GENOMIC DNA]</scope>
    <source>
        <strain evidence="4 5">SoEL</strain>
    </source>
</reference>
<dbReference type="InterPro" id="IPR008269">
    <property type="entry name" value="Lon_proteolytic"/>
</dbReference>
<evidence type="ECO:0000259" key="3">
    <source>
        <dbReference type="PROSITE" id="PS51786"/>
    </source>
</evidence>
<evidence type="ECO:0000313" key="5">
    <source>
        <dbReference type="Proteomes" id="UP000296144"/>
    </source>
</evidence>
<dbReference type="GO" id="GO:0030163">
    <property type="term" value="P:protein catabolic process"/>
    <property type="evidence" value="ECO:0007669"/>
    <property type="project" value="InterPro"/>
</dbReference>
<dbReference type="Pfam" id="PF05362">
    <property type="entry name" value="Lon_C"/>
    <property type="match status" value="1"/>
</dbReference>
<comment type="similarity">
    <text evidence="2">Belongs to the peptidase S16 family.</text>
</comment>
<evidence type="ECO:0000256" key="2">
    <source>
        <dbReference type="PROSITE-ProRule" id="PRU01122"/>
    </source>
</evidence>
<dbReference type="PANTHER" id="PTHR10046">
    <property type="entry name" value="ATP DEPENDENT LON PROTEASE FAMILY MEMBER"/>
    <property type="match status" value="1"/>
</dbReference>
<evidence type="ECO:0000313" key="4">
    <source>
        <dbReference type="EMBL" id="PPI86850.1"/>
    </source>
</evidence>
<dbReference type="InterPro" id="IPR014721">
    <property type="entry name" value="Ribsml_uS5_D2-typ_fold_subgr"/>
</dbReference>
<dbReference type="InterPro" id="IPR027417">
    <property type="entry name" value="P-loop_NTPase"/>
</dbReference>
<feature type="active site" evidence="2">
    <location>
        <position position="441"/>
    </location>
</feature>
<gene>
    <name evidence="4" type="ORF">CRV10_01185</name>
</gene>
<dbReference type="AlphaFoldDB" id="A0A2P5SX25"/>
<dbReference type="Pfam" id="PF13654">
    <property type="entry name" value="AAA_32"/>
    <property type="match status" value="1"/>
</dbReference>
<protein>
    <recommendedName>
        <fullName evidence="2">endopeptidase La</fullName>
        <ecNumber evidence="2">3.4.21.53</ecNumber>
    </recommendedName>
</protein>
<comment type="caution">
    <text evidence="4">The sequence shown here is derived from an EMBL/GenBank/DDBJ whole genome shotgun (WGS) entry which is preliminary data.</text>
</comment>
<dbReference type="Proteomes" id="UP000296144">
    <property type="component" value="Unassembled WGS sequence"/>
</dbReference>
<dbReference type="InterPro" id="IPR020568">
    <property type="entry name" value="Ribosomal_Su5_D2-typ_SF"/>
</dbReference>
<dbReference type="Gene3D" id="3.40.50.300">
    <property type="entry name" value="P-loop containing nucleotide triphosphate hydrolases"/>
    <property type="match status" value="1"/>
</dbReference>
<evidence type="ECO:0000256" key="1">
    <source>
        <dbReference type="ARBA" id="ARBA00022670"/>
    </source>
</evidence>
<dbReference type="Gene3D" id="3.30.230.10">
    <property type="match status" value="1"/>
</dbReference>
<dbReference type="EMBL" id="PDKU01000001">
    <property type="protein sequence ID" value="PPI86850.1"/>
    <property type="molecule type" value="Genomic_DNA"/>
</dbReference>
<organism evidence="4 5">
    <name type="scientific">Candidatus Pantoea edessiphila</name>
    <dbReference type="NCBI Taxonomy" id="2044610"/>
    <lineage>
        <taxon>Bacteria</taxon>
        <taxon>Pseudomonadati</taxon>
        <taxon>Pseudomonadota</taxon>
        <taxon>Gammaproteobacteria</taxon>
        <taxon>Enterobacterales</taxon>
        <taxon>Erwiniaceae</taxon>
        <taxon>Pantoea</taxon>
    </lineage>
</organism>
<dbReference type="GO" id="GO:0004176">
    <property type="term" value="F:ATP-dependent peptidase activity"/>
    <property type="evidence" value="ECO:0007669"/>
    <property type="project" value="UniProtKB-UniRule"/>
</dbReference>
<keyword evidence="2" id="KW-0720">Serine protease</keyword>
<dbReference type="PRINTS" id="PR00830">
    <property type="entry name" value="ENDOLAPTASE"/>
</dbReference>
<dbReference type="SUPFAM" id="SSF54211">
    <property type="entry name" value="Ribosomal protein S5 domain 2-like"/>
    <property type="match status" value="1"/>
</dbReference>
<dbReference type="EC" id="3.4.21.53" evidence="2"/>
<dbReference type="PROSITE" id="PS51786">
    <property type="entry name" value="LON_PROTEOLYTIC"/>
    <property type="match status" value="1"/>
</dbReference>
<sequence>MFLTIKSTNILNHKQLTWKDLQPDILQYKSVFSKIREHAVDPIERVQPRLINGIAHLCHQKQGVPILLVCSSENYDYLKLIAQIAQNIIVPSSSLFGGNYQITNDTVILKPPSDTQHSFTSQGKVYFTDWIEKNLLFGYSCIYKNKIHLEPGLIHQANGGTLVLSLKSILLQPKIWFYLKKSIEQGYIELPPQNKKLPLPILIPPIPLKLNLILCGDLESLQNFQIIDSESYKMAIYTEFEEEITILNEDDMLNWCRWTIYLAEKHKLPIPEETFWPELIKEGVRFTNDKEILPLCPRWLIRHIRESVLIMDKLLDGQALHNVLKVRLWRENYLKETIMNNLRQNLTATEGEVIGQINGLSVIDYPGHPRIIGVPSRITCVVYPGNNELVDIEGDAKLGGNIYVKSMMIIQSYLMAQLKIQLPFVASLVLEQSYSEIDGDSASLAGICVLISALSEYPINQQIAVTGSIDQLGNVQPVGSINEKIESFFDVCCMHNLTGKQGVIIPIQNTSHLSLNQEVVKSVKQNNFHIWTVTNINEAVYLLTGKFWKNKEDQENCLLHTIQKRISNYNTTPDSSQFSWLKWFYK</sequence>
<dbReference type="InterPro" id="IPR041699">
    <property type="entry name" value="AAA_32"/>
</dbReference>
<feature type="active site" evidence="2">
    <location>
        <position position="484"/>
    </location>
</feature>
<keyword evidence="1 2" id="KW-0645">Protease</keyword>
<feature type="domain" description="Lon proteolytic" evidence="3">
    <location>
        <begin position="351"/>
        <end position="546"/>
    </location>
</feature>
<dbReference type="InterPro" id="IPR027065">
    <property type="entry name" value="Lon_Prtase"/>
</dbReference>
<dbReference type="GO" id="GO:0006508">
    <property type="term" value="P:proteolysis"/>
    <property type="evidence" value="ECO:0007669"/>
    <property type="project" value="UniProtKB-KW"/>
</dbReference>
<accession>A0A2P5SX25</accession>
<keyword evidence="2" id="KW-0378">Hydrolase</keyword>
<dbReference type="GO" id="GO:0004252">
    <property type="term" value="F:serine-type endopeptidase activity"/>
    <property type="evidence" value="ECO:0007669"/>
    <property type="project" value="UniProtKB-UniRule"/>
</dbReference>
<dbReference type="GO" id="GO:0005524">
    <property type="term" value="F:ATP binding"/>
    <property type="evidence" value="ECO:0007669"/>
    <property type="project" value="InterPro"/>
</dbReference>
<dbReference type="OrthoDB" id="9758568at2"/>
<comment type="catalytic activity">
    <reaction evidence="2">
        <text>Hydrolysis of proteins in presence of ATP.</text>
        <dbReference type="EC" id="3.4.21.53"/>
    </reaction>
</comment>
<proteinExistence type="inferred from homology"/>